<keyword evidence="4" id="KW-1185">Reference proteome</keyword>
<protein>
    <submittedName>
        <fullName evidence="3">PKD domain-containing protein</fullName>
    </submittedName>
</protein>
<dbReference type="SUPFAM" id="SSF49299">
    <property type="entry name" value="PKD domain"/>
    <property type="match status" value="1"/>
</dbReference>
<dbReference type="Gene3D" id="2.60.40.10">
    <property type="entry name" value="Immunoglobulins"/>
    <property type="match status" value="1"/>
</dbReference>
<dbReference type="PROSITE" id="PS50093">
    <property type="entry name" value="PKD"/>
    <property type="match status" value="1"/>
</dbReference>
<reference evidence="3 4" key="1">
    <citation type="submission" date="2020-12" db="EMBL/GenBank/DDBJ databases">
        <title>Bacterial novel species Pedobacter sp. SD-b isolated from soil.</title>
        <authorList>
            <person name="Jung H.-Y."/>
        </authorList>
    </citation>
    <scope>NUCLEOTIDE SEQUENCE [LARGE SCALE GENOMIC DNA]</scope>
    <source>
        <strain evidence="3 4">SD-b</strain>
    </source>
</reference>
<dbReference type="InterPro" id="IPR000601">
    <property type="entry name" value="PKD_dom"/>
</dbReference>
<evidence type="ECO:0000259" key="2">
    <source>
        <dbReference type="PROSITE" id="PS50093"/>
    </source>
</evidence>
<dbReference type="CDD" id="cd00146">
    <property type="entry name" value="PKD"/>
    <property type="match status" value="1"/>
</dbReference>
<keyword evidence="1" id="KW-0732">Signal</keyword>
<name>A0ABS1BN72_9SPHI</name>
<feature type="domain" description="PKD" evidence="2">
    <location>
        <begin position="49"/>
        <end position="103"/>
    </location>
</feature>
<evidence type="ECO:0000313" key="4">
    <source>
        <dbReference type="Proteomes" id="UP000660024"/>
    </source>
</evidence>
<evidence type="ECO:0000313" key="3">
    <source>
        <dbReference type="EMBL" id="MBK0383649.1"/>
    </source>
</evidence>
<evidence type="ECO:0000256" key="1">
    <source>
        <dbReference type="SAM" id="SignalP"/>
    </source>
</evidence>
<dbReference type="InterPro" id="IPR022409">
    <property type="entry name" value="PKD/Chitinase_dom"/>
</dbReference>
<dbReference type="InterPro" id="IPR013783">
    <property type="entry name" value="Ig-like_fold"/>
</dbReference>
<feature type="chain" id="PRO_5047014388" evidence="1">
    <location>
        <begin position="20"/>
        <end position="285"/>
    </location>
</feature>
<feature type="signal peptide" evidence="1">
    <location>
        <begin position="1"/>
        <end position="19"/>
    </location>
</feature>
<organism evidence="3 4">
    <name type="scientific">Pedobacter segetis</name>
    <dbReference type="NCBI Taxonomy" id="2793069"/>
    <lineage>
        <taxon>Bacteria</taxon>
        <taxon>Pseudomonadati</taxon>
        <taxon>Bacteroidota</taxon>
        <taxon>Sphingobacteriia</taxon>
        <taxon>Sphingobacteriales</taxon>
        <taxon>Sphingobacteriaceae</taxon>
        <taxon>Pedobacter</taxon>
    </lineage>
</organism>
<dbReference type="Pfam" id="PF00801">
    <property type="entry name" value="PKD"/>
    <property type="match status" value="1"/>
</dbReference>
<dbReference type="PROSITE" id="PS51257">
    <property type="entry name" value="PROKAR_LIPOPROTEIN"/>
    <property type="match status" value="1"/>
</dbReference>
<dbReference type="InterPro" id="IPR035986">
    <property type="entry name" value="PKD_dom_sf"/>
</dbReference>
<comment type="caution">
    <text evidence="3">The sequence shown here is derived from an EMBL/GenBank/DDBJ whole genome shotgun (WGS) entry which is preliminary data.</text>
</comment>
<dbReference type="SMART" id="SM00089">
    <property type="entry name" value="PKD"/>
    <property type="match status" value="1"/>
</dbReference>
<dbReference type="RefSeq" id="WP_200586597.1">
    <property type="nucleotide sequence ID" value="NZ_JAEHFY010000016.1"/>
</dbReference>
<proteinExistence type="predicted"/>
<dbReference type="EMBL" id="JAEHFY010000016">
    <property type="protein sequence ID" value="MBK0383649.1"/>
    <property type="molecule type" value="Genomic_DNA"/>
</dbReference>
<dbReference type="Proteomes" id="UP000660024">
    <property type="component" value="Unassembled WGS sequence"/>
</dbReference>
<sequence length="285" mass="30884">MKKNIIYLFSITMVMLSIASCKKEGSGSGIQAVFSYVADGYKVNFTNFSRNSTEYSWDFGDGSGETSDKKAPTHIFKSKGDFLVSLTTKNGTESSTFIDTVSVLGPNIKIDGDFTDWEYVDYTYQNPAATTGTLLAVKTYASATDIYFYVEGTKDMHMALIDMYFDADNNPATGYFVGAYADGSGADYLAEGPATKDTGGSVFEHTGAVTAFTFNPVANMIDVMKFSDIKPVADKNVIEFSIKKSSIGNPKNSINFLLFDENSGYAVQGALPASPAKKFINVSLK</sequence>
<gene>
    <name evidence="3" type="ORF">I5M32_11835</name>
</gene>
<accession>A0ABS1BN72</accession>